<feature type="domain" description="Pyrroline-5-carboxylate reductase catalytic N-terminal" evidence="2">
    <location>
        <begin position="2"/>
        <end position="87"/>
    </location>
</feature>
<dbReference type="GO" id="GO:0016491">
    <property type="term" value="F:oxidoreductase activity"/>
    <property type="evidence" value="ECO:0007669"/>
    <property type="project" value="UniProtKB-KW"/>
</dbReference>
<evidence type="ECO:0000256" key="1">
    <source>
        <dbReference type="ARBA" id="ARBA00023002"/>
    </source>
</evidence>
<dbReference type="EMBL" id="MLCN01000017">
    <property type="protein sequence ID" value="ONG40546.1"/>
    <property type="molecule type" value="Genomic_DNA"/>
</dbReference>
<dbReference type="PANTHER" id="PTHR40459">
    <property type="entry name" value="CONSERVED HYPOTHETICAL ALANINE AND LEUCINE RICH PROTEIN"/>
    <property type="match status" value="1"/>
</dbReference>
<dbReference type="RefSeq" id="WP_076877957.1">
    <property type="nucleotide sequence ID" value="NZ_MLCN01000017.1"/>
</dbReference>
<organism evidence="4 5">
    <name type="scientific">Alkanindiges hydrocarboniclasticus</name>
    <dbReference type="NCBI Taxonomy" id="1907941"/>
    <lineage>
        <taxon>Bacteria</taxon>
        <taxon>Pseudomonadati</taxon>
        <taxon>Pseudomonadota</taxon>
        <taxon>Gammaproteobacteria</taxon>
        <taxon>Moraxellales</taxon>
        <taxon>Moraxellaceae</taxon>
        <taxon>Alkanindiges</taxon>
    </lineage>
</organism>
<gene>
    <name evidence="4" type="ORF">BKE30_07290</name>
</gene>
<keyword evidence="1" id="KW-0560">Oxidoreductase</keyword>
<dbReference type="InterPro" id="IPR037108">
    <property type="entry name" value="TM1727-like_C_sf"/>
</dbReference>
<dbReference type="AlphaFoldDB" id="A0A1S8CUC1"/>
<dbReference type="SUPFAM" id="SSF48179">
    <property type="entry name" value="6-phosphogluconate dehydrogenase C-terminal domain-like"/>
    <property type="match status" value="1"/>
</dbReference>
<accession>A0A1S8CUC1</accession>
<dbReference type="Pfam" id="PF03807">
    <property type="entry name" value="F420_oxidored"/>
    <property type="match status" value="1"/>
</dbReference>
<protein>
    <recommendedName>
        <fullName evidence="6">DUF2520 domain-containing protein</fullName>
    </recommendedName>
</protein>
<comment type="caution">
    <text evidence="4">The sequence shown here is derived from an EMBL/GenBank/DDBJ whole genome shotgun (WGS) entry which is preliminary data.</text>
</comment>
<dbReference type="InterPro" id="IPR008927">
    <property type="entry name" value="6-PGluconate_DH-like_C_sf"/>
</dbReference>
<feature type="domain" description="DUF2520" evidence="3">
    <location>
        <begin position="126"/>
        <end position="248"/>
    </location>
</feature>
<dbReference type="PANTHER" id="PTHR40459:SF1">
    <property type="entry name" value="CONSERVED HYPOTHETICAL ALANINE AND LEUCINE RICH PROTEIN"/>
    <property type="match status" value="1"/>
</dbReference>
<proteinExistence type="predicted"/>
<dbReference type="Proteomes" id="UP000192132">
    <property type="component" value="Unassembled WGS sequence"/>
</dbReference>
<dbReference type="InterPro" id="IPR018931">
    <property type="entry name" value="DUF2520"/>
</dbReference>
<evidence type="ECO:0008006" key="6">
    <source>
        <dbReference type="Google" id="ProtNLM"/>
    </source>
</evidence>
<evidence type="ECO:0000259" key="3">
    <source>
        <dbReference type="Pfam" id="PF10728"/>
    </source>
</evidence>
<dbReference type="STRING" id="1907941.BKE30_07290"/>
<dbReference type="OrthoDB" id="9810755at2"/>
<dbReference type="SUPFAM" id="SSF51735">
    <property type="entry name" value="NAD(P)-binding Rossmann-fold domains"/>
    <property type="match status" value="1"/>
</dbReference>
<evidence type="ECO:0000313" key="4">
    <source>
        <dbReference type="EMBL" id="ONG40546.1"/>
    </source>
</evidence>
<keyword evidence="5" id="KW-1185">Reference proteome</keyword>
<dbReference type="Gene3D" id="1.10.1040.20">
    <property type="entry name" value="ProC-like, C-terminal domain"/>
    <property type="match status" value="1"/>
</dbReference>
<evidence type="ECO:0000313" key="5">
    <source>
        <dbReference type="Proteomes" id="UP000192132"/>
    </source>
</evidence>
<reference evidence="4 5" key="1">
    <citation type="submission" date="2016-10" db="EMBL/GenBank/DDBJ databases">
        <title>Draft Genome sequence of Alkanindiges sp. strain H1.</title>
        <authorList>
            <person name="Subhash Y."/>
            <person name="Lee S."/>
        </authorList>
    </citation>
    <scope>NUCLEOTIDE SEQUENCE [LARGE SCALE GENOMIC DNA]</scope>
    <source>
        <strain evidence="4 5">H1</strain>
    </source>
</reference>
<dbReference type="Gene3D" id="3.40.50.720">
    <property type="entry name" value="NAD(P)-binding Rossmann-like Domain"/>
    <property type="match status" value="1"/>
</dbReference>
<dbReference type="Pfam" id="PF10728">
    <property type="entry name" value="DUF2520"/>
    <property type="match status" value="1"/>
</dbReference>
<evidence type="ECO:0000259" key="2">
    <source>
        <dbReference type="Pfam" id="PF03807"/>
    </source>
</evidence>
<name>A0A1S8CUC1_9GAMM</name>
<sequence length="257" mass="28337">MKISLIGSGNVATHLACALYDLKHQIVQVYSPNCQNAQLLAQRVKAQPIDQLKKLQPTDLYLIAVKDSAIGEVAKQLASLNIDGLVVHTSGSTALDAIKHSSPYYGVFYPLQTFSKGKAVDFAQVPLLLEGSHAEVLQQLDILARQLSPQVYHYSTQQRRSLHLAAVIACNFSNYLYSVADGYLTGQGVEFDLLKPLILETAAKVQEHAPIEMQTGPAVRQDQGILDMHRHMLDSQPQLQQLYQLLSAGIMQLHTKP</sequence>
<dbReference type="InterPro" id="IPR028939">
    <property type="entry name" value="P5C_Rdtase_cat_N"/>
</dbReference>
<dbReference type="InterPro" id="IPR036291">
    <property type="entry name" value="NAD(P)-bd_dom_sf"/>
</dbReference>